<dbReference type="RefSeq" id="WP_136495767.1">
    <property type="nucleotide sequence ID" value="NZ_CP046052.1"/>
</dbReference>
<proteinExistence type="predicted"/>
<name>A0A6B8KBF2_9HYPH</name>
<accession>A0A6B8KBF2</accession>
<organism evidence="1 2">
    <name type="scientific">Methylocystis heyeri</name>
    <dbReference type="NCBI Taxonomy" id="391905"/>
    <lineage>
        <taxon>Bacteria</taxon>
        <taxon>Pseudomonadati</taxon>
        <taxon>Pseudomonadota</taxon>
        <taxon>Alphaproteobacteria</taxon>
        <taxon>Hyphomicrobiales</taxon>
        <taxon>Methylocystaceae</taxon>
        <taxon>Methylocystis</taxon>
    </lineage>
</organism>
<sequence length="79" mass="8524">MKKLTKICFAPLGVRDAGAFPGAAKSSSMLRASRRTLVCVWKRDSMSGRLVCSWIEPAQADENPAWNSSEPPPSFALAA</sequence>
<protein>
    <submittedName>
        <fullName evidence="1">Uncharacterized protein</fullName>
    </submittedName>
</protein>
<dbReference type="Proteomes" id="UP000309061">
    <property type="component" value="Chromosome"/>
</dbReference>
<dbReference type="EMBL" id="CP046052">
    <property type="protein sequence ID" value="QGM45486.1"/>
    <property type="molecule type" value="Genomic_DNA"/>
</dbReference>
<evidence type="ECO:0000313" key="1">
    <source>
        <dbReference type="EMBL" id="QGM45486.1"/>
    </source>
</evidence>
<dbReference type="AlphaFoldDB" id="A0A6B8KBF2"/>
<keyword evidence="2" id="KW-1185">Reference proteome</keyword>
<evidence type="ECO:0000313" key="2">
    <source>
        <dbReference type="Proteomes" id="UP000309061"/>
    </source>
</evidence>
<reference evidence="1 2" key="1">
    <citation type="submission" date="2019-11" db="EMBL/GenBank/DDBJ databases">
        <title>The genome sequence of Methylocystis heyeri.</title>
        <authorList>
            <person name="Oshkin I.Y."/>
            <person name="Miroshnikov K."/>
            <person name="Dedysh S.N."/>
        </authorList>
    </citation>
    <scope>NUCLEOTIDE SEQUENCE [LARGE SCALE GENOMIC DNA]</scope>
    <source>
        <strain evidence="1 2">H2</strain>
    </source>
</reference>
<dbReference type="KEGG" id="mhey:H2LOC_007135"/>
<gene>
    <name evidence="1" type="ORF">H2LOC_007135</name>
</gene>
<dbReference type="OrthoDB" id="8455059at2"/>